<reference evidence="1" key="1">
    <citation type="submission" date="2020-10" db="EMBL/GenBank/DDBJ databases">
        <authorList>
            <person name="Gilroy R."/>
        </authorList>
    </citation>
    <scope>NUCLEOTIDE SEQUENCE</scope>
    <source>
        <strain evidence="1">CHK183-6373</strain>
    </source>
</reference>
<dbReference type="EMBL" id="DVOT01000245">
    <property type="protein sequence ID" value="HIV28971.1"/>
    <property type="molecule type" value="Genomic_DNA"/>
</dbReference>
<organism evidence="1 2">
    <name type="scientific">Candidatus Ornithocaccomicrobium faecavium</name>
    <dbReference type="NCBI Taxonomy" id="2840890"/>
    <lineage>
        <taxon>Bacteria</taxon>
        <taxon>Bacillati</taxon>
        <taxon>Bacillota</taxon>
        <taxon>Clostridia</taxon>
        <taxon>Candidatus Ornithocaccomicrobium</taxon>
    </lineage>
</organism>
<evidence type="ECO:0008006" key="3">
    <source>
        <dbReference type="Google" id="ProtNLM"/>
    </source>
</evidence>
<dbReference type="AlphaFoldDB" id="A0A9D1PA93"/>
<comment type="caution">
    <text evidence="1">The sequence shown here is derived from an EMBL/GenBank/DDBJ whole genome shotgun (WGS) entry which is preliminary data.</text>
</comment>
<name>A0A9D1PA93_9FIRM</name>
<proteinExistence type="predicted"/>
<dbReference type="Proteomes" id="UP000886884">
    <property type="component" value="Unassembled WGS sequence"/>
</dbReference>
<gene>
    <name evidence="1" type="ORF">IAA64_13495</name>
</gene>
<dbReference type="SUPFAM" id="SSF50939">
    <property type="entry name" value="Sialidases"/>
    <property type="match status" value="1"/>
</dbReference>
<accession>A0A9D1PA93</accession>
<evidence type="ECO:0000313" key="2">
    <source>
        <dbReference type="Proteomes" id="UP000886884"/>
    </source>
</evidence>
<sequence length="383" mass="43221">MEYYGVVHPDCGGFLRLRSTAKTNYARYYAFPAILRVDGKVLIAYKNGVSHGWEKEGAAVSLEQAVLDVASQRVERVDVLYAAEERIAQMGEYVRMPNGDIGLYIDMQDRSATSRRTGMEALRSRDGGRTYCLEGPVGLVDGVEYGYPLNFCEKNGRVYMATMTFPYLAGSKGRRQVHVISSADSGASWRFEANLTESLGLEFNECALIATREGFALFTRGEAPRHVENAGADSEAPACLAMLDGHFRALRLRDYRKTRADFSQVGRPRLYEREGRLLLITRQHIATAEGVRMALDLFVIDSASLEIRARFRLCDPVAEKQDGHYANLYFDETGSRTMLRVVDYRTCPTPANPTILRKPDIVQWSFDWQALTRQFKEETGHDF</sequence>
<protein>
    <recommendedName>
        <fullName evidence="3">Exo-alpha-sialidase</fullName>
    </recommendedName>
</protein>
<evidence type="ECO:0000313" key="1">
    <source>
        <dbReference type="EMBL" id="HIV28971.1"/>
    </source>
</evidence>
<reference evidence="1" key="2">
    <citation type="journal article" date="2021" name="PeerJ">
        <title>Extensive microbial diversity within the chicken gut microbiome revealed by metagenomics and culture.</title>
        <authorList>
            <person name="Gilroy R."/>
            <person name="Ravi A."/>
            <person name="Getino M."/>
            <person name="Pursley I."/>
            <person name="Horton D.L."/>
            <person name="Alikhan N.F."/>
            <person name="Baker D."/>
            <person name="Gharbi K."/>
            <person name="Hall N."/>
            <person name="Watson M."/>
            <person name="Adriaenssens E.M."/>
            <person name="Foster-Nyarko E."/>
            <person name="Jarju S."/>
            <person name="Secka A."/>
            <person name="Antonio M."/>
            <person name="Oren A."/>
            <person name="Chaudhuri R.R."/>
            <person name="La Ragione R."/>
            <person name="Hildebrand F."/>
            <person name="Pallen M.J."/>
        </authorList>
    </citation>
    <scope>NUCLEOTIDE SEQUENCE</scope>
    <source>
        <strain evidence="1">CHK183-6373</strain>
    </source>
</reference>
<dbReference type="Gene3D" id="2.120.10.10">
    <property type="match status" value="1"/>
</dbReference>
<dbReference type="InterPro" id="IPR036278">
    <property type="entry name" value="Sialidase_sf"/>
</dbReference>